<dbReference type="PANTHER" id="PTHR11638">
    <property type="entry name" value="ATP-DEPENDENT CLP PROTEASE"/>
    <property type="match status" value="1"/>
</dbReference>
<dbReference type="Pfam" id="PF17871">
    <property type="entry name" value="AAA_lid_9"/>
    <property type="match status" value="1"/>
</dbReference>
<dbReference type="GO" id="GO:0034605">
    <property type="term" value="P:cellular response to heat"/>
    <property type="evidence" value="ECO:0007669"/>
    <property type="project" value="TreeGrafter"/>
</dbReference>
<keyword evidence="1" id="KW-0677">Repeat</keyword>
<keyword evidence="4" id="KW-0143">Chaperone</keyword>
<keyword evidence="2" id="KW-0547">Nucleotide-binding</keyword>
<organism evidence="7 8">
    <name type="scientific">Saccharopolyspora rectivirgula</name>
    <dbReference type="NCBI Taxonomy" id="28042"/>
    <lineage>
        <taxon>Bacteria</taxon>
        <taxon>Bacillati</taxon>
        <taxon>Actinomycetota</taxon>
        <taxon>Actinomycetes</taxon>
        <taxon>Pseudonocardiales</taxon>
        <taxon>Pseudonocardiaceae</taxon>
        <taxon>Saccharopolyspora</taxon>
    </lineage>
</organism>
<evidence type="ECO:0000256" key="3">
    <source>
        <dbReference type="ARBA" id="ARBA00022840"/>
    </source>
</evidence>
<comment type="caution">
    <text evidence="7">The sequence shown here is derived from an EMBL/GenBank/DDBJ whole genome shotgun (WGS) entry which is preliminary data.</text>
</comment>
<dbReference type="Gene3D" id="3.40.50.300">
    <property type="entry name" value="P-loop containing nucleotide triphosphate hydrolases"/>
    <property type="match status" value="2"/>
</dbReference>
<dbReference type="Gene3D" id="1.10.1780.10">
    <property type="entry name" value="Clp, N-terminal domain"/>
    <property type="match status" value="1"/>
</dbReference>
<dbReference type="PRINTS" id="PR00300">
    <property type="entry name" value="CLPPROTEASEA"/>
</dbReference>
<dbReference type="Pfam" id="PF02861">
    <property type="entry name" value="Clp_N"/>
    <property type="match status" value="1"/>
</dbReference>
<gene>
    <name evidence="7" type="ORF">GU90_12950</name>
</gene>
<name>A0A073AXT1_9PSEU</name>
<evidence type="ECO:0000256" key="4">
    <source>
        <dbReference type="ARBA" id="ARBA00023186"/>
    </source>
</evidence>
<keyword evidence="7" id="KW-0378">Hydrolase</keyword>
<dbReference type="Pfam" id="PF10431">
    <property type="entry name" value="ClpB_D2-small"/>
    <property type="match status" value="1"/>
</dbReference>
<dbReference type="InterPro" id="IPR001270">
    <property type="entry name" value="ClpA/B"/>
</dbReference>
<dbReference type="InterPro" id="IPR041546">
    <property type="entry name" value="ClpA/ClpB_AAA_lid"/>
</dbReference>
<dbReference type="Pfam" id="PF00004">
    <property type="entry name" value="AAA"/>
    <property type="match status" value="1"/>
</dbReference>
<dbReference type="SMART" id="SM01086">
    <property type="entry name" value="ClpB_D2-small"/>
    <property type="match status" value="1"/>
</dbReference>
<dbReference type="Proteomes" id="UP000031419">
    <property type="component" value="Unassembled WGS sequence"/>
</dbReference>
<dbReference type="InterPro" id="IPR019489">
    <property type="entry name" value="Clp_ATPase_C"/>
</dbReference>
<sequence length="778" mass="84769">MNRGSAGDASAAFDSLLGDAFSTDDSQAQPAASQLGTLLDQQAHQVLAEAVRATVDWNSRELDSAHLLWAITQVPETADLLASTGVRVAELATTIRTTATSTDRGTTEAGPSLSASARRALMRAYQQALKEDAGAVSARHMLLGLAADADSVAARALARALEEGDGPGGQSPVLSMTPRLDEYGLDLTEQARAGKLDPVVGRETEIEQALEVLGRRAKNNPVFVGDPGVGKTAIVEALAQRIVRGDVPWSLAGKRIISLDVAGLVAGTKYRGEFEQRFRDLLGELKQHHDDVLVFVDELHSIAAAGAGEGSMDAATILKPALARGEIRLIGATTVEEYRRHIEKDPALERRFAPIMVGEPSVEDTVHILRGLQQRYQDHHRVQVDDSALHAAANLSHRYITDRFLPDKAVDLLDQACSRVRLRRGGTVRQSTVFEPVVGADDVAEVVSQRTGIPVTEVGAEDLQRLLHLEQQLSARVIGQDAAVSAVAEAVRRARAGLADPDRPIGSFLFLGPTGVGKTELARALAHALFGSTQRLIRFDMGEFQEKHTISRLVGAPPGYVGYGESGQLTERVRRQPYSVLLLDEVEKAHPDVFNTLLQVLDAGRLTDGQGRLVDFRNVVIIMTSNLGAHRLGESTDPQQAAQAVLEELSAFFRPEFINRIDDVVVFQPLQPQHLQRITRLLLENTARQLQDKGIELDVSDEAVYWLVEHGYQPEFGARPLRRVIQRELNNQLASLLLEAKATAGDRIRVQVRHHQLVFDVEPVWDPVSNGRHAASPH</sequence>
<dbReference type="InterPro" id="IPR003959">
    <property type="entry name" value="ATPase_AAA_core"/>
</dbReference>
<dbReference type="InterPro" id="IPR050130">
    <property type="entry name" value="ClpA_ClpB"/>
</dbReference>
<keyword evidence="8" id="KW-1185">Reference proteome</keyword>
<dbReference type="InterPro" id="IPR003593">
    <property type="entry name" value="AAA+_ATPase"/>
</dbReference>
<evidence type="ECO:0000313" key="7">
    <source>
        <dbReference type="EMBL" id="KEI43882.1"/>
    </source>
</evidence>
<dbReference type="GO" id="GO:0006508">
    <property type="term" value="P:proteolysis"/>
    <property type="evidence" value="ECO:0007669"/>
    <property type="project" value="UniProtKB-KW"/>
</dbReference>
<proteinExistence type="predicted"/>
<dbReference type="InterPro" id="IPR027417">
    <property type="entry name" value="P-loop_NTPase"/>
</dbReference>
<dbReference type="GO" id="GO:0008233">
    <property type="term" value="F:peptidase activity"/>
    <property type="evidence" value="ECO:0007669"/>
    <property type="project" value="UniProtKB-KW"/>
</dbReference>
<accession>A0A073AXT1</accession>
<dbReference type="FunFam" id="3.40.50.300:FF:000025">
    <property type="entry name" value="ATP-dependent Clp protease subunit"/>
    <property type="match status" value="1"/>
</dbReference>
<dbReference type="GO" id="GO:0016887">
    <property type="term" value="F:ATP hydrolysis activity"/>
    <property type="evidence" value="ECO:0007669"/>
    <property type="project" value="InterPro"/>
</dbReference>
<feature type="domain" description="AAA+ ATPase" evidence="5">
    <location>
        <begin position="504"/>
        <end position="662"/>
    </location>
</feature>
<dbReference type="SMART" id="SM00382">
    <property type="entry name" value="AAA"/>
    <property type="match status" value="2"/>
</dbReference>
<dbReference type="GO" id="GO:0005524">
    <property type="term" value="F:ATP binding"/>
    <property type="evidence" value="ECO:0007669"/>
    <property type="project" value="UniProtKB-KW"/>
</dbReference>
<dbReference type="GO" id="GO:0005737">
    <property type="term" value="C:cytoplasm"/>
    <property type="evidence" value="ECO:0007669"/>
    <property type="project" value="TreeGrafter"/>
</dbReference>
<dbReference type="OrthoDB" id="9803641at2"/>
<dbReference type="PANTHER" id="PTHR11638:SF18">
    <property type="entry name" value="HEAT SHOCK PROTEIN 104"/>
    <property type="match status" value="1"/>
</dbReference>
<reference evidence="7 8" key="1">
    <citation type="submission" date="2014-06" db="EMBL/GenBank/DDBJ databases">
        <title>Saccharopolyspora rectivirgula DSM-43113 Genome sequencing.</title>
        <authorList>
            <person name="Barrera C."/>
            <person name="Millon L."/>
            <person name="Rognon B."/>
            <person name="Zaugg C."/>
            <person name="Monod M."/>
        </authorList>
    </citation>
    <scope>NUCLEOTIDE SEQUENCE [LARGE SCALE GENOMIC DNA]</scope>
    <source>
        <strain evidence="7 8">DSM 43113</strain>
    </source>
</reference>
<dbReference type="CDD" id="cd00009">
    <property type="entry name" value="AAA"/>
    <property type="match status" value="1"/>
</dbReference>
<dbReference type="InterPro" id="IPR004176">
    <property type="entry name" value="Clp_R_N"/>
</dbReference>
<keyword evidence="3" id="KW-0067">ATP-binding</keyword>
<dbReference type="SUPFAM" id="SSF81923">
    <property type="entry name" value="Double Clp-N motif"/>
    <property type="match status" value="1"/>
</dbReference>
<evidence type="ECO:0000313" key="8">
    <source>
        <dbReference type="Proteomes" id="UP000031419"/>
    </source>
</evidence>
<dbReference type="SUPFAM" id="SSF52540">
    <property type="entry name" value="P-loop containing nucleoside triphosphate hydrolases"/>
    <property type="match status" value="2"/>
</dbReference>
<dbReference type="Gene3D" id="1.10.8.60">
    <property type="match status" value="2"/>
</dbReference>
<dbReference type="STRING" id="28042.GU90_12950"/>
<keyword evidence="7" id="KW-0645">Protease</keyword>
<evidence type="ECO:0000259" key="5">
    <source>
        <dbReference type="SMART" id="SM00382"/>
    </source>
</evidence>
<dbReference type="InterPro" id="IPR036628">
    <property type="entry name" value="Clp_N_dom_sf"/>
</dbReference>
<dbReference type="CDD" id="cd19499">
    <property type="entry name" value="RecA-like_ClpB_Hsp104-like"/>
    <property type="match status" value="1"/>
</dbReference>
<protein>
    <submittedName>
        <fullName evidence="7">Clp protease ClpC</fullName>
    </submittedName>
</protein>
<evidence type="ECO:0000256" key="1">
    <source>
        <dbReference type="ARBA" id="ARBA00022737"/>
    </source>
</evidence>
<dbReference type="AlphaFoldDB" id="A0A073AXT1"/>
<dbReference type="eggNOG" id="COG0542">
    <property type="taxonomic scope" value="Bacteria"/>
</dbReference>
<dbReference type="RefSeq" id="WP_029720657.1">
    <property type="nucleotide sequence ID" value="NZ_JAJUIW010000015.1"/>
</dbReference>
<dbReference type="Pfam" id="PF07724">
    <property type="entry name" value="AAA_2"/>
    <property type="match status" value="1"/>
</dbReference>
<feature type="domain" description="AAA+ ATPase" evidence="5">
    <location>
        <begin position="217"/>
        <end position="362"/>
    </location>
</feature>
<feature type="domain" description="Clp ATPase C-terminal" evidence="6">
    <location>
        <begin position="670"/>
        <end position="759"/>
    </location>
</feature>
<dbReference type="EMBL" id="JNVU01000031">
    <property type="protein sequence ID" value="KEI43882.1"/>
    <property type="molecule type" value="Genomic_DNA"/>
</dbReference>
<evidence type="ECO:0000256" key="2">
    <source>
        <dbReference type="ARBA" id="ARBA00022741"/>
    </source>
</evidence>
<dbReference type="FunFam" id="3.40.50.300:FF:000010">
    <property type="entry name" value="Chaperone clpB 1, putative"/>
    <property type="match status" value="1"/>
</dbReference>
<evidence type="ECO:0000259" key="6">
    <source>
        <dbReference type="SMART" id="SM01086"/>
    </source>
</evidence>